<gene>
    <name evidence="1" type="ORF">SeLEV6574_g08181</name>
</gene>
<dbReference type="OrthoDB" id="2155711at2759"/>
<sequence>MELQQCQTHSLPLVVNGHEERIALPVFDSTEYDKILGLDWLMKHNPRIDWNTQSLIFSDPNLNVCVNMVANLHATTPAVTNDELYQLLHPPWPMSEFPEVFDMKEQMQLPTQREGWDFDVKFKANTPLPRCRLLFKLPRHQQDLEADFIQKELKSGKIRLSNSPLGANLFFVPKNDSTTEPRPCIDYRDLNNSTLGDRYPSPPISGLIQALTGGDLYAKFDWQWAYILYTTQPVKRVRWFWWCRTIATQTFLDKVLSDRWLGSCQDVHLANDRPILLLYCRQEYSN</sequence>
<evidence type="ECO:0000313" key="1">
    <source>
        <dbReference type="EMBL" id="TPX35427.1"/>
    </source>
</evidence>
<reference evidence="1 2" key="1">
    <citation type="journal article" date="2019" name="Sci. Rep.">
        <title>Comparative genomics of chytrid fungi reveal insights into the obligate biotrophic and pathogenic lifestyle of Synchytrium endobioticum.</title>
        <authorList>
            <person name="van de Vossenberg B.T.L.H."/>
            <person name="Warris S."/>
            <person name="Nguyen H.D.T."/>
            <person name="van Gent-Pelzer M.P.E."/>
            <person name="Joly D.L."/>
            <person name="van de Geest H.C."/>
            <person name="Bonants P.J.M."/>
            <person name="Smith D.S."/>
            <person name="Levesque C.A."/>
            <person name="van der Lee T.A.J."/>
        </authorList>
    </citation>
    <scope>NUCLEOTIDE SEQUENCE [LARGE SCALE GENOMIC DNA]</scope>
    <source>
        <strain evidence="1 2">LEV6574</strain>
    </source>
</reference>
<dbReference type="InterPro" id="IPR021109">
    <property type="entry name" value="Peptidase_aspartic_dom_sf"/>
</dbReference>
<dbReference type="PANTHER" id="PTHR15503:SF30">
    <property type="entry name" value="RETROTRANSPOSON GAG-LIKE PROTEIN 6"/>
    <property type="match status" value="1"/>
</dbReference>
<comment type="caution">
    <text evidence="1">The sequence shown here is derived from an EMBL/GenBank/DDBJ whole genome shotgun (WGS) entry which is preliminary data.</text>
</comment>
<dbReference type="Gene3D" id="2.40.70.10">
    <property type="entry name" value="Acid Proteases"/>
    <property type="match status" value="1"/>
</dbReference>
<dbReference type="Gene3D" id="3.10.10.10">
    <property type="entry name" value="HIV Type 1 Reverse Transcriptase, subunit A, domain 1"/>
    <property type="match status" value="1"/>
</dbReference>
<dbReference type="VEuPathDB" id="FungiDB:SeMB42_g06051"/>
<organism evidence="1 2">
    <name type="scientific">Synchytrium endobioticum</name>
    <dbReference type="NCBI Taxonomy" id="286115"/>
    <lineage>
        <taxon>Eukaryota</taxon>
        <taxon>Fungi</taxon>
        <taxon>Fungi incertae sedis</taxon>
        <taxon>Chytridiomycota</taxon>
        <taxon>Chytridiomycota incertae sedis</taxon>
        <taxon>Chytridiomycetes</taxon>
        <taxon>Synchytriales</taxon>
        <taxon>Synchytriaceae</taxon>
        <taxon>Synchytrium</taxon>
    </lineage>
</organism>
<accession>A0A507C2S4</accession>
<dbReference type="SUPFAM" id="SSF56672">
    <property type="entry name" value="DNA/RNA polymerases"/>
    <property type="match status" value="1"/>
</dbReference>
<dbReference type="Proteomes" id="UP000320475">
    <property type="component" value="Unassembled WGS sequence"/>
</dbReference>
<proteinExistence type="predicted"/>
<dbReference type="InterPro" id="IPR043502">
    <property type="entry name" value="DNA/RNA_pol_sf"/>
</dbReference>
<evidence type="ECO:0008006" key="3">
    <source>
        <dbReference type="Google" id="ProtNLM"/>
    </source>
</evidence>
<dbReference type="InterPro" id="IPR032567">
    <property type="entry name" value="RTL1-rel"/>
</dbReference>
<dbReference type="EMBL" id="QEAM01000763">
    <property type="protein sequence ID" value="TPX35427.1"/>
    <property type="molecule type" value="Genomic_DNA"/>
</dbReference>
<dbReference type="InterPro" id="IPR043128">
    <property type="entry name" value="Rev_trsase/Diguanyl_cyclase"/>
</dbReference>
<protein>
    <recommendedName>
        <fullName evidence="3">Reverse transcriptase domain-containing protein</fullName>
    </recommendedName>
</protein>
<dbReference type="PANTHER" id="PTHR15503">
    <property type="entry name" value="LDOC1 RELATED"/>
    <property type="match status" value="1"/>
</dbReference>
<name>A0A507C2S4_9FUNG</name>
<dbReference type="AlphaFoldDB" id="A0A507C2S4"/>
<evidence type="ECO:0000313" key="2">
    <source>
        <dbReference type="Proteomes" id="UP000320475"/>
    </source>
</evidence>
<dbReference type="Gene3D" id="3.30.70.270">
    <property type="match status" value="1"/>
</dbReference>